<feature type="transmembrane region" description="Helical" evidence="1">
    <location>
        <begin position="114"/>
        <end position="133"/>
    </location>
</feature>
<proteinExistence type="predicted"/>
<gene>
    <name evidence="2" type="primary">RvY_10216-1</name>
    <name evidence="2" type="synonym">RvY_10216.1</name>
    <name evidence="2" type="ORF">RvY_10216</name>
</gene>
<reference evidence="2 3" key="1">
    <citation type="journal article" date="2016" name="Nat. Commun.">
        <title>Extremotolerant tardigrade genome and improved radiotolerance of human cultured cells by tardigrade-unique protein.</title>
        <authorList>
            <person name="Hashimoto T."/>
            <person name="Horikawa D.D."/>
            <person name="Saito Y."/>
            <person name="Kuwahara H."/>
            <person name="Kozuka-Hata H."/>
            <person name="Shin-I T."/>
            <person name="Minakuchi Y."/>
            <person name="Ohishi K."/>
            <person name="Motoyama A."/>
            <person name="Aizu T."/>
            <person name="Enomoto A."/>
            <person name="Kondo K."/>
            <person name="Tanaka S."/>
            <person name="Hara Y."/>
            <person name="Koshikawa S."/>
            <person name="Sagara H."/>
            <person name="Miura T."/>
            <person name="Yokobori S."/>
            <person name="Miyagawa K."/>
            <person name="Suzuki Y."/>
            <person name="Kubo T."/>
            <person name="Oyama M."/>
            <person name="Kohara Y."/>
            <person name="Fujiyama A."/>
            <person name="Arakawa K."/>
            <person name="Katayama T."/>
            <person name="Toyoda A."/>
            <person name="Kunieda T."/>
        </authorList>
    </citation>
    <scope>NUCLEOTIDE SEQUENCE [LARGE SCALE GENOMIC DNA]</scope>
    <source>
        <strain evidence="2 3">YOKOZUNA-1</strain>
    </source>
</reference>
<dbReference type="Proteomes" id="UP000186922">
    <property type="component" value="Unassembled WGS sequence"/>
</dbReference>
<sequence>MFQLEFGTMIMDSTISELVTAIRRLNATSSSDPEIRGLLKTISSRLDIATQCIQLNKILVSLLNRTVAQHANWSSSQGITTSLPSQYAADVHGVTYSNKPGSDDHLFDEGADSMFNTVIVLIIFVVGITLLIIRSTRGGVCEQCQVPAEEVVTPPKKMFFLNTTQIDQRRRRLSKVGDQPAELTAVRKHHERRNQETVIDMVLENESDERPNNRVTFAETDL</sequence>
<evidence type="ECO:0000313" key="3">
    <source>
        <dbReference type="Proteomes" id="UP000186922"/>
    </source>
</evidence>
<dbReference type="AlphaFoldDB" id="A0A1D1VE51"/>
<name>A0A1D1VE51_RAMVA</name>
<evidence type="ECO:0000313" key="2">
    <source>
        <dbReference type="EMBL" id="GAU99180.1"/>
    </source>
</evidence>
<accession>A0A1D1VE51</accession>
<protein>
    <submittedName>
        <fullName evidence="2">Uncharacterized protein</fullName>
    </submittedName>
</protein>
<evidence type="ECO:0000256" key="1">
    <source>
        <dbReference type="SAM" id="Phobius"/>
    </source>
</evidence>
<dbReference type="EMBL" id="BDGG01000005">
    <property type="protein sequence ID" value="GAU99180.1"/>
    <property type="molecule type" value="Genomic_DNA"/>
</dbReference>
<organism evidence="2 3">
    <name type="scientific">Ramazzottius varieornatus</name>
    <name type="common">Water bear</name>
    <name type="synonym">Tardigrade</name>
    <dbReference type="NCBI Taxonomy" id="947166"/>
    <lineage>
        <taxon>Eukaryota</taxon>
        <taxon>Metazoa</taxon>
        <taxon>Ecdysozoa</taxon>
        <taxon>Tardigrada</taxon>
        <taxon>Eutardigrada</taxon>
        <taxon>Parachela</taxon>
        <taxon>Hypsibioidea</taxon>
        <taxon>Ramazzottiidae</taxon>
        <taxon>Ramazzottius</taxon>
    </lineage>
</organism>
<keyword evidence="1" id="KW-0472">Membrane</keyword>
<comment type="caution">
    <text evidence="2">The sequence shown here is derived from an EMBL/GenBank/DDBJ whole genome shotgun (WGS) entry which is preliminary data.</text>
</comment>
<keyword evidence="3" id="KW-1185">Reference proteome</keyword>
<keyword evidence="1" id="KW-1133">Transmembrane helix</keyword>
<keyword evidence="1" id="KW-0812">Transmembrane</keyword>